<dbReference type="CDD" id="cd00448">
    <property type="entry name" value="YjgF_YER057c_UK114_family"/>
    <property type="match status" value="1"/>
</dbReference>
<accession>A0ABW4VSP3</accession>
<dbReference type="PANTHER" id="PTHR11803">
    <property type="entry name" value="2-IMINOBUTANOATE/2-IMINOPROPANOATE DEAMINASE RIDA"/>
    <property type="match status" value="1"/>
</dbReference>
<keyword evidence="2" id="KW-0732">Signal</keyword>
<evidence type="ECO:0000313" key="4">
    <source>
        <dbReference type="Proteomes" id="UP001597361"/>
    </source>
</evidence>
<dbReference type="Pfam" id="PF01042">
    <property type="entry name" value="Ribonuc_L-PSP"/>
    <property type="match status" value="1"/>
</dbReference>
<gene>
    <name evidence="3" type="ORF">ACFSKL_16105</name>
</gene>
<evidence type="ECO:0000256" key="2">
    <source>
        <dbReference type="SAM" id="SignalP"/>
    </source>
</evidence>
<feature type="chain" id="PRO_5046951804" evidence="2">
    <location>
        <begin position="19"/>
        <end position="149"/>
    </location>
</feature>
<organism evidence="3 4">
    <name type="scientific">Belliella marina</name>
    <dbReference type="NCBI Taxonomy" id="1644146"/>
    <lineage>
        <taxon>Bacteria</taxon>
        <taxon>Pseudomonadati</taxon>
        <taxon>Bacteroidota</taxon>
        <taxon>Cytophagia</taxon>
        <taxon>Cytophagales</taxon>
        <taxon>Cyclobacteriaceae</taxon>
        <taxon>Belliella</taxon>
    </lineage>
</organism>
<keyword evidence="3" id="KW-0378">Hydrolase</keyword>
<proteinExistence type="inferred from homology"/>
<keyword evidence="4" id="KW-1185">Reference proteome</keyword>
<comment type="similarity">
    <text evidence="1">Belongs to the RutC family.</text>
</comment>
<feature type="signal peptide" evidence="2">
    <location>
        <begin position="1"/>
        <end position="18"/>
    </location>
</feature>
<dbReference type="InterPro" id="IPR006175">
    <property type="entry name" value="YjgF/YER057c/UK114"/>
</dbReference>
<dbReference type="Gene3D" id="3.30.1330.40">
    <property type="entry name" value="RutC-like"/>
    <property type="match status" value="1"/>
</dbReference>
<reference evidence="4" key="1">
    <citation type="journal article" date="2019" name="Int. J. Syst. Evol. Microbiol.">
        <title>The Global Catalogue of Microorganisms (GCM) 10K type strain sequencing project: providing services to taxonomists for standard genome sequencing and annotation.</title>
        <authorList>
            <consortium name="The Broad Institute Genomics Platform"/>
            <consortium name="The Broad Institute Genome Sequencing Center for Infectious Disease"/>
            <person name="Wu L."/>
            <person name="Ma J."/>
        </authorList>
    </citation>
    <scope>NUCLEOTIDE SEQUENCE [LARGE SCALE GENOMIC DNA]</scope>
    <source>
        <strain evidence="4">CGMCC 1.15180</strain>
    </source>
</reference>
<dbReference type="EMBL" id="JBHUHR010000039">
    <property type="protein sequence ID" value="MFD2036328.1"/>
    <property type="molecule type" value="Genomic_DNA"/>
</dbReference>
<comment type="caution">
    <text evidence="3">The sequence shown here is derived from an EMBL/GenBank/DDBJ whole genome shotgun (WGS) entry which is preliminary data.</text>
</comment>
<dbReference type="Proteomes" id="UP001597361">
    <property type="component" value="Unassembled WGS sequence"/>
</dbReference>
<evidence type="ECO:0000256" key="1">
    <source>
        <dbReference type="ARBA" id="ARBA00010552"/>
    </source>
</evidence>
<dbReference type="EC" id="3.5.-.-" evidence="3"/>
<dbReference type="GO" id="GO:0016787">
    <property type="term" value="F:hydrolase activity"/>
    <property type="evidence" value="ECO:0007669"/>
    <property type="project" value="UniProtKB-KW"/>
</dbReference>
<protein>
    <submittedName>
        <fullName evidence="3">RidA family protein</fullName>
        <ecNumber evidence="3">3.5.-.-</ecNumber>
    </submittedName>
</protein>
<dbReference type="InterPro" id="IPR035959">
    <property type="entry name" value="RutC-like_sf"/>
</dbReference>
<name>A0ABW4VSP3_9BACT</name>
<evidence type="ECO:0000313" key="3">
    <source>
        <dbReference type="EMBL" id="MFD2036328.1"/>
    </source>
</evidence>
<dbReference type="SUPFAM" id="SSF55298">
    <property type="entry name" value="YjgF-like"/>
    <property type="match status" value="1"/>
</dbReference>
<dbReference type="RefSeq" id="WP_376887355.1">
    <property type="nucleotide sequence ID" value="NZ_JBHUHR010000039.1"/>
</dbReference>
<sequence length="149" mass="16256">MKYLLIIILFMAIQSTSAQYLSNPKSLFDPSPYGFSHVATVPEGKTLIFIAGQGGEKDTEGTLDGSFRDQVRQVLANILKAIEPQGLTLNDVVKVTTLVVEHDMDKLAAIVEEFKIAWPDGNFPTNTLIPVPKLALEGMLVEIEAVAVK</sequence>
<dbReference type="PANTHER" id="PTHR11803:SF58">
    <property type="entry name" value="PROTEIN HMF1-RELATED"/>
    <property type="match status" value="1"/>
</dbReference>